<proteinExistence type="inferred from homology"/>
<evidence type="ECO:0000259" key="14">
    <source>
        <dbReference type="PROSITE" id="PS50929"/>
    </source>
</evidence>
<feature type="transmembrane region" description="Helical" evidence="11">
    <location>
        <begin position="1166"/>
        <end position="1185"/>
    </location>
</feature>
<feature type="transmembrane region" description="Helical" evidence="11">
    <location>
        <begin position="60"/>
        <end position="83"/>
    </location>
</feature>
<dbReference type="GO" id="GO:0005524">
    <property type="term" value="F:ATP binding"/>
    <property type="evidence" value="ECO:0007669"/>
    <property type="project" value="UniProtKB-KW"/>
</dbReference>
<dbReference type="FunFam" id="3.40.50.300:FF:000565">
    <property type="entry name" value="ABC bile acid transporter"/>
    <property type="match status" value="1"/>
</dbReference>
<feature type="transmembrane region" description="Helical" evidence="11">
    <location>
        <begin position="325"/>
        <end position="345"/>
    </location>
</feature>
<dbReference type="GO" id="GO:0005737">
    <property type="term" value="C:cytoplasm"/>
    <property type="evidence" value="ECO:0007669"/>
    <property type="project" value="UniProtKB-ARBA"/>
</dbReference>
<sequence>MSLPLSGAALAVAALSSSVAAYNVFRQLRSGKPKDWFYEDVDGCATPKALAEFSSKGIKVVVLLFSAIGTGTSIAGLVLSTVYKFRHGFLLENSLNAAAWGLVLLQAICIAVLHSPVESHNLGIWLTASSWFLAITSAQPLSYYFTAAHFPGQSAFMGLIWLISALDAAILAIVSGMLPRRPEIVYDGAKVDRQWTVSLLNRLTWSWIQPLLRHASMHDGLEGDDVPHADVNLRSKQLAKEWNRVENKPTLFLSLAAAYKGRLAVLWAATLVRCAVSILPFWFMLRILKTLETEVTRSNPVQLFIFVLGMAVSNLADSWMEGWAYWYSLADLALPIRSQISGLIFDKALRRKNVRAAGPEDSAGESEQADAASTEDSAVPKSRQVIVNLVGVDTERLSYFFQFQFLILNGVVKLVIFSFFLLQLLGWIPFCAGIAAWAVTLPPNAWFSRKVLAESQSLMRHRDAKLSKVNEVLLGLRQIKFSGLESRWERRILALRETELKTLWKFFLADSGLFACWVISPIFLAVASLVTYVFIEGSLLPSVAFVSIGILNSLETTLGSLPELLTLALDSLVSLRRIDAYLKESEREALVADGSCIMFERASISWHADEDTPQKDRFTMDEISLSFPKGALSVISGKVGTGKTLLLSAILGEADLLSGSIRVPKEQTSKQDVPNTDRWVIPGSIAYISQTPWLENASLRNNVLFGLPFNKERYDSVLDACALREDLAALPDGDGTELGANGVNLSGGQKWRVTLARAVYSRAEILLMEDIFSAVDSHVGAWIFEKCLTDDLCRGRTRILVTHHLGLVLPGAEFLVELGDGGVVYSGSAGTRAPSGSRDRGPSDVVVAGPADSDPDAKTTADVVNPEQSQLPEPLTSPPRKFMQEESRQKGTVKASVYLTYVRCSGGLYLWAACLGIYLTYQVGIIGRAWWLRFWTGEANVNAASGSFLVHPAYNSPFATQQLFAQTADQNPAKTDVLFYVQVYVAISLSTALIGVLRNISSYFLAVRASRALFEKMLFTIMRVTLRWLDTVPTGRILNRFTADFSVIDERIAMTWSLFLSNLLRLVGICVASCFASPYLIIPAAILLGFGVVAGSKYLVVSRPLKRLESNAKSPVFELFNTTLAGLSTIRAFRKTKTYLEQMHRSLDTWAMTTFYIALANRWMSFRMALIAALFSVAVGVVITVKPIDAALTGLALTFILDFSESLRWMVRCYGDMELEMNSMERVVEYMALETEPLTGENPAAVWPTSGSIEFENLEVGYAPDLPPVLKDLSLRIRHGERIGVVGRTGAGKSSLTLALFRFLEARSGSITIDGLDISKLNLTDLRSRISIVPQHPVLFSGTIRSNLDPFGEYTDVELHEALARFHLTGSSSSHDSDEFERDTNLFRDLSSPVSESGGNLSQGQQQLVCIARALLAESKIIVLDEATSSIDAGTDDLIQQSIRSCFIDRTLIVVAHRLRTVSDFDRILVLDGGRMVEFGTPRELWESEGVFRGMCDNTGEKEELRQSIMG</sequence>
<evidence type="ECO:0000256" key="9">
    <source>
        <dbReference type="ARBA" id="ARBA00023136"/>
    </source>
</evidence>
<feature type="transmembrane region" description="Helical" evidence="11">
    <location>
        <begin position="1056"/>
        <end position="1075"/>
    </location>
</feature>
<dbReference type="SMART" id="SM00382">
    <property type="entry name" value="AAA"/>
    <property type="match status" value="2"/>
</dbReference>
<feature type="transmembrane region" description="Helical" evidence="11">
    <location>
        <begin position="122"/>
        <end position="144"/>
    </location>
</feature>
<evidence type="ECO:0000256" key="12">
    <source>
        <dbReference type="SAM" id="SignalP"/>
    </source>
</evidence>
<feature type="domain" description="ABC transporter" evidence="13">
    <location>
        <begin position="1253"/>
        <end position="1498"/>
    </location>
</feature>
<dbReference type="GeneID" id="87944280"/>
<dbReference type="SUPFAM" id="SSF90123">
    <property type="entry name" value="ABC transporter transmembrane region"/>
    <property type="match status" value="2"/>
</dbReference>
<feature type="transmembrane region" description="Helical" evidence="11">
    <location>
        <begin position="156"/>
        <end position="178"/>
    </location>
</feature>
<dbReference type="PANTHER" id="PTHR24223:SF456">
    <property type="entry name" value="MULTIDRUG RESISTANCE-ASSOCIATED PROTEIN LETHAL(2)03659"/>
    <property type="match status" value="1"/>
</dbReference>
<keyword evidence="4 11" id="KW-0812">Transmembrane</keyword>
<keyword evidence="8 11" id="KW-1133">Transmembrane helix</keyword>
<dbReference type="InterPro" id="IPR027417">
    <property type="entry name" value="P-loop_NTPase"/>
</dbReference>
<dbReference type="CDD" id="cd03244">
    <property type="entry name" value="ABCC_MRP_domain2"/>
    <property type="match status" value="1"/>
</dbReference>
<dbReference type="Pfam" id="PF00005">
    <property type="entry name" value="ABC_tran"/>
    <property type="match status" value="2"/>
</dbReference>
<gene>
    <name evidence="15" type="ORF">CDEST_07777</name>
</gene>
<dbReference type="Proteomes" id="UP001322277">
    <property type="component" value="Chromosome 5"/>
</dbReference>
<evidence type="ECO:0000313" key="16">
    <source>
        <dbReference type="Proteomes" id="UP001322277"/>
    </source>
</evidence>
<dbReference type="Gene3D" id="3.40.50.300">
    <property type="entry name" value="P-loop containing nucleotide triphosphate hydrolases"/>
    <property type="match status" value="2"/>
</dbReference>
<comment type="similarity">
    <text evidence="2">Belongs to the ABC transporter superfamily. ABCC family. Conjugate transporter (TC 3.A.1.208) subfamily.</text>
</comment>
<dbReference type="PANTHER" id="PTHR24223">
    <property type="entry name" value="ATP-BINDING CASSETTE SUB-FAMILY C"/>
    <property type="match status" value="1"/>
</dbReference>
<feature type="chain" id="PRO_5043982594" evidence="12">
    <location>
        <begin position="22"/>
        <end position="1511"/>
    </location>
</feature>
<evidence type="ECO:0000256" key="8">
    <source>
        <dbReference type="ARBA" id="ARBA00022989"/>
    </source>
</evidence>
<evidence type="ECO:0000256" key="7">
    <source>
        <dbReference type="ARBA" id="ARBA00022840"/>
    </source>
</evidence>
<feature type="signal peptide" evidence="12">
    <location>
        <begin position="1"/>
        <end position="21"/>
    </location>
</feature>
<keyword evidence="6" id="KW-0547">Nucleotide-binding</keyword>
<evidence type="ECO:0000256" key="11">
    <source>
        <dbReference type="SAM" id="Phobius"/>
    </source>
</evidence>
<dbReference type="InterPro" id="IPR003439">
    <property type="entry name" value="ABC_transporter-like_ATP-bd"/>
</dbReference>
<organism evidence="15 16">
    <name type="scientific">Colletotrichum destructivum</name>
    <dbReference type="NCBI Taxonomy" id="34406"/>
    <lineage>
        <taxon>Eukaryota</taxon>
        <taxon>Fungi</taxon>
        <taxon>Dikarya</taxon>
        <taxon>Ascomycota</taxon>
        <taxon>Pezizomycotina</taxon>
        <taxon>Sordariomycetes</taxon>
        <taxon>Hypocreomycetidae</taxon>
        <taxon>Glomerellales</taxon>
        <taxon>Glomerellaceae</taxon>
        <taxon>Colletotrichum</taxon>
        <taxon>Colletotrichum destructivum species complex</taxon>
    </lineage>
</organism>
<feature type="transmembrane region" description="Helical" evidence="11">
    <location>
        <begin position="977"/>
        <end position="997"/>
    </location>
</feature>
<dbReference type="CDD" id="cd03250">
    <property type="entry name" value="ABCC_MRP_domain1"/>
    <property type="match status" value="1"/>
</dbReference>
<evidence type="ECO:0000256" key="3">
    <source>
        <dbReference type="ARBA" id="ARBA00022448"/>
    </source>
</evidence>
<feature type="transmembrane region" description="Helical" evidence="11">
    <location>
        <begin position="414"/>
        <end position="439"/>
    </location>
</feature>
<dbReference type="KEGG" id="cdet:87944280"/>
<dbReference type="InterPro" id="IPR011527">
    <property type="entry name" value="ABC1_TM_dom"/>
</dbReference>
<comment type="subcellular location">
    <subcellularLocation>
        <location evidence="1">Membrane</location>
        <topology evidence="1">Multi-pass membrane protein</topology>
    </subcellularLocation>
</comment>
<feature type="transmembrane region" description="Helical" evidence="11">
    <location>
        <begin position="264"/>
        <end position="288"/>
    </location>
</feature>
<keyword evidence="3" id="KW-0813">Transport</keyword>
<accession>A0AAX4IIZ9</accession>
<dbReference type="InterPro" id="IPR050173">
    <property type="entry name" value="ABC_transporter_C-like"/>
</dbReference>
<evidence type="ECO:0000256" key="4">
    <source>
        <dbReference type="ARBA" id="ARBA00022692"/>
    </source>
</evidence>
<evidence type="ECO:0000256" key="2">
    <source>
        <dbReference type="ARBA" id="ARBA00009726"/>
    </source>
</evidence>
<feature type="transmembrane region" description="Helical" evidence="11">
    <location>
        <begin position="908"/>
        <end position="931"/>
    </location>
</feature>
<dbReference type="CDD" id="cd18596">
    <property type="entry name" value="ABC_6TM_VMR1_D1_like"/>
    <property type="match status" value="1"/>
</dbReference>
<feature type="domain" description="ABC transporter" evidence="13">
    <location>
        <begin position="599"/>
        <end position="845"/>
    </location>
</feature>
<dbReference type="PROSITE" id="PS50893">
    <property type="entry name" value="ABC_TRANSPORTER_2"/>
    <property type="match status" value="2"/>
</dbReference>
<dbReference type="EMBL" id="CP137309">
    <property type="protein sequence ID" value="WQF82763.1"/>
    <property type="molecule type" value="Genomic_DNA"/>
</dbReference>
<feature type="region of interest" description="Disordered" evidence="10">
    <location>
        <begin position="829"/>
        <end position="881"/>
    </location>
</feature>
<dbReference type="SUPFAM" id="SSF52540">
    <property type="entry name" value="P-loop containing nucleoside triphosphate hydrolases"/>
    <property type="match status" value="2"/>
</dbReference>
<feature type="transmembrane region" description="Helical" evidence="11">
    <location>
        <begin position="1081"/>
        <end position="1100"/>
    </location>
</feature>
<dbReference type="Gene3D" id="1.20.1560.10">
    <property type="entry name" value="ABC transporter type 1, transmembrane domain"/>
    <property type="match status" value="2"/>
</dbReference>
<evidence type="ECO:0000256" key="5">
    <source>
        <dbReference type="ARBA" id="ARBA00022737"/>
    </source>
</evidence>
<feature type="transmembrane region" description="Helical" evidence="11">
    <location>
        <begin position="95"/>
        <end position="116"/>
    </location>
</feature>
<dbReference type="GO" id="GO:0016887">
    <property type="term" value="F:ATP hydrolysis activity"/>
    <property type="evidence" value="ECO:0007669"/>
    <property type="project" value="InterPro"/>
</dbReference>
<feature type="domain" description="ABC transmembrane type-1" evidence="14">
    <location>
        <begin position="956"/>
        <end position="1219"/>
    </location>
</feature>
<reference evidence="16" key="1">
    <citation type="journal article" date="2023" name="bioRxiv">
        <title>Complete genome of the Medicago anthracnose fungus, Colletotrichum destructivum, reveals a mini-chromosome-like region within a core chromosome.</title>
        <authorList>
            <person name="Lapalu N."/>
            <person name="Simon A."/>
            <person name="Lu A."/>
            <person name="Plaumann P.-L."/>
            <person name="Amselem J."/>
            <person name="Pigne S."/>
            <person name="Auger A."/>
            <person name="Koch C."/>
            <person name="Dallery J.-F."/>
            <person name="O'Connell R.J."/>
        </authorList>
    </citation>
    <scope>NUCLEOTIDE SEQUENCE [LARGE SCALE GENOMIC DNA]</scope>
    <source>
        <strain evidence="16">CBS 520.97</strain>
    </source>
</reference>
<dbReference type="InterPro" id="IPR003593">
    <property type="entry name" value="AAA+_ATPase"/>
</dbReference>
<keyword evidence="9 11" id="KW-0472">Membrane</keyword>
<evidence type="ECO:0000256" key="6">
    <source>
        <dbReference type="ARBA" id="ARBA00022741"/>
    </source>
</evidence>
<dbReference type="GO" id="GO:0016020">
    <property type="term" value="C:membrane"/>
    <property type="evidence" value="ECO:0007669"/>
    <property type="project" value="UniProtKB-SubCell"/>
</dbReference>
<dbReference type="PROSITE" id="PS00211">
    <property type="entry name" value="ABC_TRANSPORTER_1"/>
    <property type="match status" value="1"/>
</dbReference>
<dbReference type="GO" id="GO:0140359">
    <property type="term" value="F:ABC-type transporter activity"/>
    <property type="evidence" value="ECO:0007669"/>
    <property type="project" value="InterPro"/>
</dbReference>
<dbReference type="PROSITE" id="PS50929">
    <property type="entry name" value="ABC_TM1F"/>
    <property type="match status" value="2"/>
</dbReference>
<evidence type="ECO:0000256" key="1">
    <source>
        <dbReference type="ARBA" id="ARBA00004141"/>
    </source>
</evidence>
<feature type="region of interest" description="Disordered" evidence="10">
    <location>
        <begin position="356"/>
        <end position="376"/>
    </location>
</feature>
<keyword evidence="12" id="KW-0732">Signal</keyword>
<keyword evidence="16" id="KW-1185">Reference proteome</keyword>
<feature type="transmembrane region" description="Helical" evidence="11">
    <location>
        <begin position="512"/>
        <end position="535"/>
    </location>
</feature>
<dbReference type="FunFam" id="1.20.1560.10:FF:000013">
    <property type="entry name" value="ABC transporter C family member 2"/>
    <property type="match status" value="1"/>
</dbReference>
<dbReference type="CDD" id="cd18604">
    <property type="entry name" value="ABC_6TM_VMR1_D2_like"/>
    <property type="match status" value="1"/>
</dbReference>
<dbReference type="RefSeq" id="XP_062779987.1">
    <property type="nucleotide sequence ID" value="XM_062923936.1"/>
</dbReference>
<keyword evidence="7" id="KW-0067">ATP-binding</keyword>
<evidence type="ECO:0000256" key="10">
    <source>
        <dbReference type="SAM" id="MobiDB-lite"/>
    </source>
</evidence>
<keyword evidence="5" id="KW-0677">Repeat</keyword>
<feature type="domain" description="ABC transmembrane type-1" evidence="14">
    <location>
        <begin position="268"/>
        <end position="570"/>
    </location>
</feature>
<evidence type="ECO:0000259" key="13">
    <source>
        <dbReference type="PROSITE" id="PS50893"/>
    </source>
</evidence>
<protein>
    <submittedName>
        <fullName evidence="15">AAA+ ATPase domain, ABC transporter type 1, transmembrane domain-containing protein</fullName>
    </submittedName>
</protein>
<dbReference type="InterPro" id="IPR036640">
    <property type="entry name" value="ABC1_TM_sf"/>
</dbReference>
<evidence type="ECO:0000313" key="15">
    <source>
        <dbReference type="EMBL" id="WQF82763.1"/>
    </source>
</evidence>
<dbReference type="InterPro" id="IPR017871">
    <property type="entry name" value="ABC_transporter-like_CS"/>
</dbReference>
<dbReference type="Pfam" id="PF00664">
    <property type="entry name" value="ABC_membrane"/>
    <property type="match status" value="2"/>
</dbReference>
<name>A0AAX4IIZ9_9PEZI</name>